<organism evidence="3 4">
    <name type="scientific">Desulfamplus magnetovallimortis</name>
    <dbReference type="NCBI Taxonomy" id="1246637"/>
    <lineage>
        <taxon>Bacteria</taxon>
        <taxon>Pseudomonadati</taxon>
        <taxon>Thermodesulfobacteriota</taxon>
        <taxon>Desulfobacteria</taxon>
        <taxon>Desulfobacterales</taxon>
        <taxon>Desulfobacteraceae</taxon>
        <taxon>Desulfamplus</taxon>
    </lineage>
</organism>
<dbReference type="CDD" id="cd00158">
    <property type="entry name" value="RHOD"/>
    <property type="match status" value="1"/>
</dbReference>
<dbReference type="InterPro" id="IPR009040">
    <property type="entry name" value="Ferritin-like_diiron"/>
</dbReference>
<dbReference type="Gene3D" id="1.20.1260.10">
    <property type="match status" value="1"/>
</dbReference>
<dbReference type="GO" id="GO:0046872">
    <property type="term" value="F:metal ion binding"/>
    <property type="evidence" value="ECO:0007669"/>
    <property type="project" value="InterPro"/>
</dbReference>
<dbReference type="Pfam" id="PF00581">
    <property type="entry name" value="Rhodanese"/>
    <property type="match status" value="1"/>
</dbReference>
<accession>A0A1W1H8B1</accession>
<sequence>MIRWKQFLTPVKSLDAEATRKLIDENSEEQFTLLDVRQPGEYEHGHLPGAKLIPLPDLPDRLAELDPEKTQIVYCAVGGRSRVAAQMLAGKGFDRVINMSGGFKAWKDKSAIGSETQGMSLFTGSETALDTLKIAYSLEQGLREFYLAMIDKIENEAAKKLFKQLADIEVKHQDHIYAHYLELADNPAPRDKFEAEITSDAMEGGLTSDEYAQRFNPDWESPVDIISLAMSIEAQALDMYTRAAQNADKDEDSRKVLSQIAREEKTHLAELGKLMDKIA</sequence>
<feature type="domain" description="Ferritin-like diiron" evidence="2">
    <location>
        <begin position="122"/>
        <end position="279"/>
    </location>
</feature>
<reference evidence="3 4" key="1">
    <citation type="submission" date="2017-03" db="EMBL/GenBank/DDBJ databases">
        <authorList>
            <person name="Afonso C.L."/>
            <person name="Miller P.J."/>
            <person name="Scott M.A."/>
            <person name="Spackman E."/>
            <person name="Goraichik I."/>
            <person name="Dimitrov K.M."/>
            <person name="Suarez D.L."/>
            <person name="Swayne D.E."/>
        </authorList>
    </citation>
    <scope>NUCLEOTIDE SEQUENCE [LARGE SCALE GENOMIC DNA]</scope>
    <source>
        <strain evidence="3">PRJEB14757</strain>
    </source>
</reference>
<dbReference type="AlphaFoldDB" id="A0A1W1H8B1"/>
<dbReference type="PROSITE" id="PS50206">
    <property type="entry name" value="RHODANESE_3"/>
    <property type="match status" value="1"/>
</dbReference>
<dbReference type="SUPFAM" id="SSF47240">
    <property type="entry name" value="Ferritin-like"/>
    <property type="match status" value="1"/>
</dbReference>
<evidence type="ECO:0000313" key="3">
    <source>
        <dbReference type="EMBL" id="SLM28618.1"/>
    </source>
</evidence>
<dbReference type="GO" id="GO:0016491">
    <property type="term" value="F:oxidoreductase activity"/>
    <property type="evidence" value="ECO:0007669"/>
    <property type="project" value="InterPro"/>
</dbReference>
<dbReference type="SMART" id="SM00450">
    <property type="entry name" value="RHOD"/>
    <property type="match status" value="1"/>
</dbReference>
<evidence type="ECO:0000259" key="1">
    <source>
        <dbReference type="PROSITE" id="PS50206"/>
    </source>
</evidence>
<evidence type="ECO:0000313" key="4">
    <source>
        <dbReference type="Proteomes" id="UP000191931"/>
    </source>
</evidence>
<dbReference type="InterPro" id="IPR009078">
    <property type="entry name" value="Ferritin-like_SF"/>
</dbReference>
<dbReference type="InterPro" id="IPR001307">
    <property type="entry name" value="Thiosulphate_STrfase_CS"/>
</dbReference>
<keyword evidence="4" id="KW-1185">Reference proteome</keyword>
<dbReference type="PROSITE" id="PS50905">
    <property type="entry name" value="FERRITIN_LIKE"/>
    <property type="match status" value="1"/>
</dbReference>
<gene>
    <name evidence="3" type="ORF">MTBBW1_1420007</name>
</gene>
<feature type="domain" description="Rhodanese" evidence="1">
    <location>
        <begin position="27"/>
        <end position="111"/>
    </location>
</feature>
<dbReference type="SUPFAM" id="SSF52821">
    <property type="entry name" value="Rhodanese/Cell cycle control phosphatase"/>
    <property type="match status" value="1"/>
</dbReference>
<dbReference type="CDD" id="cd01045">
    <property type="entry name" value="Ferritin_like_AB"/>
    <property type="match status" value="1"/>
</dbReference>
<dbReference type="PANTHER" id="PTHR43031:SF1">
    <property type="entry name" value="PYRIDINE NUCLEOTIDE-DISULPHIDE OXIDOREDUCTASE"/>
    <property type="match status" value="1"/>
</dbReference>
<dbReference type="InterPro" id="IPR003251">
    <property type="entry name" value="Rr_diiron-bd_dom"/>
</dbReference>
<dbReference type="InterPro" id="IPR012347">
    <property type="entry name" value="Ferritin-like"/>
</dbReference>
<dbReference type="EMBL" id="FWEV01000049">
    <property type="protein sequence ID" value="SLM28618.1"/>
    <property type="molecule type" value="Genomic_DNA"/>
</dbReference>
<dbReference type="Pfam" id="PF02915">
    <property type="entry name" value="Rubrerythrin"/>
    <property type="match status" value="2"/>
</dbReference>
<dbReference type="PROSITE" id="PS00380">
    <property type="entry name" value="RHODANESE_1"/>
    <property type="match status" value="1"/>
</dbReference>
<evidence type="ECO:0000259" key="2">
    <source>
        <dbReference type="PROSITE" id="PS50905"/>
    </source>
</evidence>
<dbReference type="InterPro" id="IPR036873">
    <property type="entry name" value="Rhodanese-like_dom_sf"/>
</dbReference>
<proteinExistence type="predicted"/>
<dbReference type="GO" id="GO:0004792">
    <property type="term" value="F:thiosulfate-cyanide sulfurtransferase activity"/>
    <property type="evidence" value="ECO:0007669"/>
    <property type="project" value="InterPro"/>
</dbReference>
<dbReference type="Proteomes" id="UP000191931">
    <property type="component" value="Unassembled WGS sequence"/>
</dbReference>
<name>A0A1W1H8B1_9BACT</name>
<protein>
    <submittedName>
        <fullName evidence="3">Rhodanese domain protein</fullName>
    </submittedName>
</protein>
<dbReference type="PANTHER" id="PTHR43031">
    <property type="entry name" value="FAD-DEPENDENT OXIDOREDUCTASE"/>
    <property type="match status" value="1"/>
</dbReference>
<dbReference type="STRING" id="1246637.MTBBW1_1420007"/>
<dbReference type="Gene3D" id="3.40.250.10">
    <property type="entry name" value="Rhodanese-like domain"/>
    <property type="match status" value="1"/>
</dbReference>
<dbReference type="InterPro" id="IPR001763">
    <property type="entry name" value="Rhodanese-like_dom"/>
</dbReference>
<dbReference type="InterPro" id="IPR050229">
    <property type="entry name" value="GlpE_sulfurtransferase"/>
</dbReference>